<organism evidence="4 5">
    <name type="scientific">Chryseobacterium carnipullorum</name>
    <dbReference type="NCBI Taxonomy" id="1124835"/>
    <lineage>
        <taxon>Bacteria</taxon>
        <taxon>Pseudomonadati</taxon>
        <taxon>Bacteroidota</taxon>
        <taxon>Flavobacteriia</taxon>
        <taxon>Flavobacteriales</taxon>
        <taxon>Weeksellaceae</taxon>
        <taxon>Chryseobacterium group</taxon>
        <taxon>Chryseobacterium</taxon>
    </lineage>
</organism>
<evidence type="ECO:0000313" key="5">
    <source>
        <dbReference type="Proteomes" id="UP000255224"/>
    </source>
</evidence>
<evidence type="ECO:0000313" key="4">
    <source>
        <dbReference type="EMBL" id="STC98465.1"/>
    </source>
</evidence>
<dbReference type="Proteomes" id="UP000255224">
    <property type="component" value="Unassembled WGS sequence"/>
</dbReference>
<dbReference type="InterPro" id="IPR051686">
    <property type="entry name" value="Lipoprotein_DolP"/>
</dbReference>
<protein>
    <submittedName>
        <fullName evidence="3">BON domain-containing protein</fullName>
    </submittedName>
    <submittedName>
        <fullName evidence="4">Osmotically-inducible protein Y</fullName>
    </submittedName>
</protein>
<feature type="domain" description="BON" evidence="2">
    <location>
        <begin position="78"/>
        <end position="146"/>
    </location>
</feature>
<dbReference type="InterPro" id="IPR014004">
    <property type="entry name" value="Transpt-assoc_nodulatn_dom_bac"/>
</dbReference>
<evidence type="ECO:0000313" key="6">
    <source>
        <dbReference type="Proteomes" id="UP000273270"/>
    </source>
</evidence>
<sequence>MKTNSELQKDVQDAIKWEPLLHSAEIGVTAKDGVVSLTGVVDSFAKKAGAEKAAIKIKGVKALVENIEVNFPNSWTKSDADVANEVLAALKSNDTVPDEKVSVKVEDGWVTLGGELNWNYERDAAKKAINFLPGIKAITNNIKIKSKVHDEIEKKDIENALRRSVIEDNDIRVSVFGNTVTLEGTVNSLYAKEEAGHIAWKAPGIWEVKNKLTVDYKYAF</sequence>
<keyword evidence="1" id="KW-0732">Signal</keyword>
<accession>A0A376DZ56</accession>
<gene>
    <name evidence="4" type="primary">osmY</name>
    <name evidence="3" type="ORF">EG346_20025</name>
    <name evidence="4" type="ORF">NCTC13533_02637</name>
</gene>
<feature type="domain" description="BON" evidence="2">
    <location>
        <begin position="149"/>
        <end position="216"/>
    </location>
</feature>
<evidence type="ECO:0000256" key="1">
    <source>
        <dbReference type="ARBA" id="ARBA00022729"/>
    </source>
</evidence>
<dbReference type="PANTHER" id="PTHR34606">
    <property type="entry name" value="BON DOMAIN-CONTAINING PROTEIN"/>
    <property type="match status" value="1"/>
</dbReference>
<keyword evidence="6" id="KW-1185">Reference proteome</keyword>
<feature type="domain" description="BON" evidence="2">
    <location>
        <begin position="3"/>
        <end position="71"/>
    </location>
</feature>
<dbReference type="AlphaFoldDB" id="A0A376DZ56"/>
<reference evidence="4 5" key="1">
    <citation type="submission" date="2018-06" db="EMBL/GenBank/DDBJ databases">
        <authorList>
            <consortium name="Pathogen Informatics"/>
            <person name="Doyle S."/>
        </authorList>
    </citation>
    <scope>NUCLEOTIDE SEQUENCE [LARGE SCALE GENOMIC DNA]</scope>
    <source>
        <strain evidence="4 5">NCTC13533</strain>
    </source>
</reference>
<dbReference type="Pfam" id="PF04972">
    <property type="entry name" value="BON"/>
    <property type="match status" value="3"/>
</dbReference>
<dbReference type="PROSITE" id="PS50914">
    <property type="entry name" value="BON"/>
    <property type="match status" value="3"/>
</dbReference>
<accession>A0A3G6M3U4</accession>
<dbReference type="EMBL" id="CP033920">
    <property type="protein sequence ID" value="AZA50324.1"/>
    <property type="molecule type" value="Genomic_DNA"/>
</dbReference>
<proteinExistence type="predicted"/>
<dbReference type="KEGG" id="ccau:EG346_20025"/>
<dbReference type="EMBL" id="UFVQ01000003">
    <property type="protein sequence ID" value="STC98465.1"/>
    <property type="molecule type" value="Genomic_DNA"/>
</dbReference>
<dbReference type="RefSeq" id="WP_123881013.1">
    <property type="nucleotide sequence ID" value="NZ_CP033920.1"/>
</dbReference>
<reference evidence="6" key="3">
    <citation type="submission" date="2018-11" db="EMBL/GenBank/DDBJ databases">
        <title>Proposal to divide the Flavobacteriaceae and reorganize its genera based on Amino Acid Identity values calculated from whole genome sequences.</title>
        <authorList>
            <person name="Nicholson A.C."/>
            <person name="Gulvik C.A."/>
            <person name="Whitney A.M."/>
            <person name="Humrighouse B.W."/>
            <person name="Bell M."/>
            <person name="Holmes B."/>
            <person name="Steigerwalt A.G."/>
            <person name="Villarma A."/>
            <person name="Sheth M."/>
            <person name="Batra D."/>
            <person name="Pryor J."/>
            <person name="Bernardet J.-F."/>
            <person name="Hugo C."/>
            <person name="Kampfer P."/>
            <person name="Newman J."/>
            <person name="McQuiston J.R."/>
        </authorList>
    </citation>
    <scope>NUCLEOTIDE SEQUENCE [LARGE SCALE GENOMIC DNA]</scope>
    <source>
        <strain evidence="6">G0188</strain>
    </source>
</reference>
<evidence type="ECO:0000259" key="2">
    <source>
        <dbReference type="PROSITE" id="PS50914"/>
    </source>
</evidence>
<dbReference type="Proteomes" id="UP000273270">
    <property type="component" value="Chromosome"/>
</dbReference>
<dbReference type="SMART" id="SM00749">
    <property type="entry name" value="BON"/>
    <property type="match status" value="3"/>
</dbReference>
<dbReference type="OrthoDB" id="870892at2"/>
<reference evidence="3" key="2">
    <citation type="submission" date="2018-11" db="EMBL/GenBank/DDBJ databases">
        <title>Proposal to divide the Flavobacteriaceae and reorganize its genera based on Amino Acid Identity values calculated from whole genome sequences.</title>
        <authorList>
            <person name="Nicholson A.C."/>
            <person name="Gulvik C.A."/>
            <person name="Whitney A.M."/>
            <person name="Humrighouse B.W."/>
            <person name="Bell M."/>
            <person name="Holmes B."/>
            <person name="Steigerwalt A."/>
            <person name="Villarma A."/>
            <person name="Sheth M."/>
            <person name="Batra D."/>
            <person name="Pryor J."/>
            <person name="Bernardet J.-F."/>
            <person name="Hugo C."/>
            <person name="Kampfer P."/>
            <person name="Newman J."/>
            <person name="Mcquiston J.R."/>
        </authorList>
    </citation>
    <scope>NUCLEOTIDE SEQUENCE [LARGE SCALE GENOMIC DNA]</scope>
    <source>
        <strain evidence="3">G0188</strain>
    </source>
</reference>
<dbReference type="InterPro" id="IPR007055">
    <property type="entry name" value="BON_dom"/>
</dbReference>
<dbReference type="PANTHER" id="PTHR34606:SF4">
    <property type="entry name" value="OUTER MEMBRANE LIPOPROTEIN DOLP"/>
    <property type="match status" value="1"/>
</dbReference>
<name>A0A376DZ56_CHRCU</name>
<dbReference type="Gene3D" id="3.30.1340.30">
    <property type="match status" value="3"/>
</dbReference>
<evidence type="ECO:0000313" key="3">
    <source>
        <dbReference type="EMBL" id="AZA50324.1"/>
    </source>
</evidence>